<evidence type="ECO:0000256" key="3">
    <source>
        <dbReference type="SAM" id="SignalP"/>
    </source>
</evidence>
<dbReference type="GO" id="GO:0004252">
    <property type="term" value="F:serine-type endopeptidase activity"/>
    <property type="evidence" value="ECO:0007669"/>
    <property type="project" value="InterPro"/>
</dbReference>
<dbReference type="PROSITE" id="PS50240">
    <property type="entry name" value="TRYPSIN_DOM"/>
    <property type="match status" value="1"/>
</dbReference>
<evidence type="ECO:0000313" key="5">
    <source>
        <dbReference type="EMBL" id="CAB3383281.1"/>
    </source>
</evidence>
<dbReference type="SMART" id="SM00020">
    <property type="entry name" value="Tryp_SPc"/>
    <property type="match status" value="1"/>
</dbReference>
<dbReference type="Gene3D" id="2.40.10.10">
    <property type="entry name" value="Trypsin-like serine proteases"/>
    <property type="match status" value="2"/>
</dbReference>
<evidence type="ECO:0000313" key="6">
    <source>
        <dbReference type="Proteomes" id="UP000494165"/>
    </source>
</evidence>
<dbReference type="GO" id="GO:0006508">
    <property type="term" value="P:proteolysis"/>
    <property type="evidence" value="ECO:0007669"/>
    <property type="project" value="InterPro"/>
</dbReference>
<dbReference type="OrthoDB" id="8440449at2759"/>
<dbReference type="EMBL" id="CADEPI010000302">
    <property type="protein sequence ID" value="CAB3383281.1"/>
    <property type="molecule type" value="Genomic_DNA"/>
</dbReference>
<evidence type="ECO:0000259" key="4">
    <source>
        <dbReference type="PROSITE" id="PS50240"/>
    </source>
</evidence>
<evidence type="ECO:0000256" key="2">
    <source>
        <dbReference type="ARBA" id="ARBA00024195"/>
    </source>
</evidence>
<dbReference type="InterPro" id="IPR043504">
    <property type="entry name" value="Peptidase_S1_PA_chymotrypsin"/>
</dbReference>
<name>A0A8S1DRB5_9INSE</name>
<dbReference type="Proteomes" id="UP000494165">
    <property type="component" value="Unassembled WGS sequence"/>
</dbReference>
<feature type="chain" id="PRO_5035844170" description="Peptidase S1 domain-containing protein" evidence="3">
    <location>
        <begin position="20"/>
        <end position="266"/>
    </location>
</feature>
<protein>
    <recommendedName>
        <fullName evidence="4">Peptidase S1 domain-containing protein</fullName>
    </recommendedName>
</protein>
<keyword evidence="6" id="KW-1185">Reference proteome</keyword>
<comment type="similarity">
    <text evidence="2">Belongs to the peptidase S1 family. CLIP subfamily.</text>
</comment>
<dbReference type="PANTHER" id="PTHR24256">
    <property type="entry name" value="TRYPTASE-RELATED"/>
    <property type="match status" value="1"/>
</dbReference>
<keyword evidence="3" id="KW-0732">Signal</keyword>
<dbReference type="InterPro" id="IPR051487">
    <property type="entry name" value="Ser/Thr_Proteases_Immune/Dev"/>
</dbReference>
<gene>
    <name evidence="5" type="ORF">CLODIP_2_CD14241</name>
</gene>
<dbReference type="InterPro" id="IPR001254">
    <property type="entry name" value="Trypsin_dom"/>
</dbReference>
<comment type="caution">
    <text evidence="5">The sequence shown here is derived from an EMBL/GenBank/DDBJ whole genome shotgun (WGS) entry which is preliminary data.</text>
</comment>
<evidence type="ECO:0000256" key="1">
    <source>
        <dbReference type="ARBA" id="ARBA00023157"/>
    </source>
</evidence>
<proteinExistence type="inferred from homology"/>
<reference evidence="5 6" key="1">
    <citation type="submission" date="2020-04" db="EMBL/GenBank/DDBJ databases">
        <authorList>
            <person name="Alioto T."/>
            <person name="Alioto T."/>
            <person name="Gomez Garrido J."/>
        </authorList>
    </citation>
    <scope>NUCLEOTIDE SEQUENCE [LARGE SCALE GENOMIC DNA]</scope>
</reference>
<dbReference type="Pfam" id="PF00089">
    <property type="entry name" value="Trypsin"/>
    <property type="match status" value="1"/>
</dbReference>
<keyword evidence="1" id="KW-1015">Disulfide bond</keyword>
<feature type="signal peptide" evidence="3">
    <location>
        <begin position="1"/>
        <end position="19"/>
    </location>
</feature>
<dbReference type="AlphaFoldDB" id="A0A8S1DRB5"/>
<dbReference type="SUPFAM" id="SSF50494">
    <property type="entry name" value="Trypsin-like serine proteases"/>
    <property type="match status" value="1"/>
</dbReference>
<accession>A0A8S1DRB5</accession>
<feature type="domain" description="Peptidase S1" evidence="4">
    <location>
        <begin position="36"/>
        <end position="265"/>
    </location>
</feature>
<dbReference type="InterPro" id="IPR009003">
    <property type="entry name" value="Peptidase_S1_PA"/>
</dbReference>
<organism evidence="5 6">
    <name type="scientific">Cloeon dipterum</name>
    <dbReference type="NCBI Taxonomy" id="197152"/>
    <lineage>
        <taxon>Eukaryota</taxon>
        <taxon>Metazoa</taxon>
        <taxon>Ecdysozoa</taxon>
        <taxon>Arthropoda</taxon>
        <taxon>Hexapoda</taxon>
        <taxon>Insecta</taxon>
        <taxon>Pterygota</taxon>
        <taxon>Palaeoptera</taxon>
        <taxon>Ephemeroptera</taxon>
        <taxon>Pisciforma</taxon>
        <taxon>Baetidae</taxon>
        <taxon>Cloeon</taxon>
    </lineage>
</organism>
<sequence length="266" mass="29769">MLCNIVVLIVACCATLACGNPLELQQSLAKASNLQAFGGIPAARGEFPWHVSLQHFATFAEGWVHRCEGTIISESYVIASSSLLCYPSRGNVRAVAGTLEWTRPRSIHNVTEFIEGDFRSGSLYLALFKVDPPFQFDCYTKAVQLPDHYIESLPGTVMTTTGWGHMMPNQYEPSDVLFKFELSVESKAVCYKKSPIEMLHFMCANEARNEIISSSDCVRRGWGSPLIFNGELRGVFLLFDDLRCDVPDRYVEISLLRSWISMYTGV</sequence>